<feature type="domain" description="Poly(A) RNA polymerase mitochondrial-like central palm" evidence="5">
    <location>
        <begin position="157"/>
        <end position="274"/>
    </location>
</feature>
<dbReference type="FunFam" id="3.30.460.10:FF:000051">
    <property type="entry name" value="DNA2/NAM7 helicase family protein"/>
    <property type="match status" value="1"/>
</dbReference>
<dbReference type="GO" id="GO:0046872">
    <property type="term" value="F:metal ion binding"/>
    <property type="evidence" value="ECO:0007669"/>
    <property type="project" value="UniProtKB-KW"/>
</dbReference>
<name>A0A0P1B0D9_PLAHL</name>
<evidence type="ECO:0000313" key="6">
    <source>
        <dbReference type="EMBL" id="CEG47612.1"/>
    </source>
</evidence>
<dbReference type="InterPro" id="IPR045862">
    <property type="entry name" value="Trf4-like"/>
</dbReference>
<evidence type="ECO:0000259" key="4">
    <source>
        <dbReference type="Pfam" id="PF03828"/>
    </source>
</evidence>
<dbReference type="Pfam" id="PF22600">
    <property type="entry name" value="MTPAP-like_central"/>
    <property type="match status" value="1"/>
</dbReference>
<dbReference type="InterPro" id="IPR054708">
    <property type="entry name" value="MTPAP-like_central"/>
</dbReference>
<evidence type="ECO:0000256" key="2">
    <source>
        <dbReference type="ARBA" id="ARBA00022842"/>
    </source>
</evidence>
<dbReference type="OMA" id="HFSQLWR"/>
<dbReference type="SUPFAM" id="SSF81301">
    <property type="entry name" value="Nucleotidyltransferase"/>
    <property type="match status" value="1"/>
</dbReference>
<keyword evidence="2" id="KW-0460">Magnesium</keyword>
<evidence type="ECO:0000313" key="7">
    <source>
        <dbReference type="Proteomes" id="UP000054928"/>
    </source>
</evidence>
<feature type="region of interest" description="Disordered" evidence="3">
    <location>
        <begin position="87"/>
        <end position="117"/>
    </location>
</feature>
<dbReference type="Proteomes" id="UP000054928">
    <property type="component" value="Unassembled WGS sequence"/>
</dbReference>
<organism evidence="6 7">
    <name type="scientific">Plasmopara halstedii</name>
    <name type="common">Downy mildew of sunflower</name>
    <dbReference type="NCBI Taxonomy" id="4781"/>
    <lineage>
        <taxon>Eukaryota</taxon>
        <taxon>Sar</taxon>
        <taxon>Stramenopiles</taxon>
        <taxon>Oomycota</taxon>
        <taxon>Peronosporomycetes</taxon>
        <taxon>Peronosporales</taxon>
        <taxon>Peronosporaceae</taxon>
        <taxon>Plasmopara</taxon>
    </lineage>
</organism>
<dbReference type="InterPro" id="IPR043519">
    <property type="entry name" value="NT_sf"/>
</dbReference>
<dbReference type="EMBL" id="CCYD01002664">
    <property type="protein sequence ID" value="CEG47612.1"/>
    <property type="molecule type" value="Genomic_DNA"/>
</dbReference>
<dbReference type="SUPFAM" id="SSF81631">
    <property type="entry name" value="PAP/OAS1 substrate-binding domain"/>
    <property type="match status" value="1"/>
</dbReference>
<dbReference type="PANTHER" id="PTHR23092">
    <property type="entry name" value="POLY(A) RNA POLYMERASE"/>
    <property type="match status" value="1"/>
</dbReference>
<proteinExistence type="predicted"/>
<feature type="compositionally biased region" description="Low complexity" evidence="3">
    <location>
        <begin position="96"/>
        <end position="107"/>
    </location>
</feature>
<accession>A0A0P1B0D9</accession>
<keyword evidence="7" id="KW-1185">Reference proteome</keyword>
<keyword evidence="1" id="KW-0479">Metal-binding</keyword>
<dbReference type="Pfam" id="PF03828">
    <property type="entry name" value="PAP_assoc"/>
    <property type="match status" value="1"/>
</dbReference>
<dbReference type="GeneID" id="36399817"/>
<dbReference type="GO" id="GO:0005730">
    <property type="term" value="C:nucleolus"/>
    <property type="evidence" value="ECO:0007669"/>
    <property type="project" value="TreeGrafter"/>
</dbReference>
<evidence type="ECO:0000256" key="3">
    <source>
        <dbReference type="SAM" id="MobiDB-lite"/>
    </source>
</evidence>
<dbReference type="CDD" id="cd05402">
    <property type="entry name" value="NT_PAP_TUTase"/>
    <property type="match status" value="1"/>
</dbReference>
<dbReference type="Gene3D" id="1.10.1410.10">
    <property type="match status" value="2"/>
</dbReference>
<dbReference type="GO" id="GO:0031123">
    <property type="term" value="P:RNA 3'-end processing"/>
    <property type="evidence" value="ECO:0007669"/>
    <property type="project" value="TreeGrafter"/>
</dbReference>
<feature type="domain" description="PAP-associated" evidence="4">
    <location>
        <begin position="516"/>
        <end position="572"/>
    </location>
</feature>
<evidence type="ECO:0000259" key="5">
    <source>
        <dbReference type="Pfam" id="PF22600"/>
    </source>
</evidence>
<dbReference type="GO" id="GO:0003729">
    <property type="term" value="F:mRNA binding"/>
    <property type="evidence" value="ECO:0007669"/>
    <property type="project" value="TreeGrafter"/>
</dbReference>
<feature type="region of interest" description="Disordered" evidence="3">
    <location>
        <begin position="447"/>
        <end position="509"/>
    </location>
</feature>
<reference evidence="7" key="1">
    <citation type="submission" date="2014-09" db="EMBL/GenBank/DDBJ databases">
        <authorList>
            <person name="Sharma Rahul"/>
            <person name="Thines Marco"/>
        </authorList>
    </citation>
    <scope>NUCLEOTIDE SEQUENCE [LARGE SCALE GENOMIC DNA]</scope>
</reference>
<dbReference type="PANTHER" id="PTHR23092:SF15">
    <property type="entry name" value="INACTIVE NON-CANONICAL POLY(A) RNA POLYMERASE PROTEIN TRF4-2-RELATED"/>
    <property type="match status" value="1"/>
</dbReference>
<dbReference type="InterPro" id="IPR002058">
    <property type="entry name" value="PAP_assoc"/>
</dbReference>
<feature type="region of interest" description="Disordered" evidence="3">
    <location>
        <begin position="1"/>
        <end position="66"/>
    </location>
</feature>
<dbReference type="GO" id="GO:1990817">
    <property type="term" value="F:poly(A) RNA polymerase activity"/>
    <property type="evidence" value="ECO:0007669"/>
    <property type="project" value="InterPro"/>
</dbReference>
<feature type="compositionally biased region" description="Low complexity" evidence="3">
    <location>
        <begin position="480"/>
        <end position="501"/>
    </location>
</feature>
<evidence type="ECO:0000256" key="1">
    <source>
        <dbReference type="ARBA" id="ARBA00022723"/>
    </source>
</evidence>
<dbReference type="STRING" id="4781.A0A0P1B0D9"/>
<sequence>MKPRDAASVSGYHRTSSVAVAHIPRKHGNDSKRKSKGATLRLQHPEVPKALGPVGPARKQKNSKMQQNNWLQDVIEFSHQDSANLNSGIAPRKVSSKSCSVPNKSSSWGSRPMNQEKAKSTPISVKAEHAVAEALHEEILAYSSYTKKMVDKMAVHVEQMITNVRASVQSIWSHAKVETFGSYSTGIWLPSSDVDLVILNVVENNDSLLISKHLRELAKELETKAWVDSVLCLDTAKIPVLKLMTAEPSVPIDITFESAATHSGLLARDLIKRYADTMPELYPLAIVMKQLLRERDLNDAYTGGLSSYSVVLMIIHFSQLWRNGDLCFQAASIYASGSLPPEPSKMQAFKEKRLRIDLSSKNGNGKPVDTLLTESKTERPEISTVDQQKKSVSLPAPSYAAIVARQQAAVNVRCSRLSEPKLSYAAVAAGIAGVSNSSKQAKTPSSYAAAVSTPAKPKSSTANCKSEKMPKQHTSLDSISVSSSNADTEDSSSSCSRSSSVDSDDEVQIQQKPHLSLGQHLMMIFEFFGIIFDYQKNGLSVRNGGYIYRLADCHRFNVGKPALVIEDPIHPDRNVSASSFAFPKVVALFEDSYYALRYFRTSKFTPSALSCLLSTSGHLNHTISHNKVRSAPS</sequence>
<dbReference type="GO" id="GO:0031499">
    <property type="term" value="C:TRAMP complex"/>
    <property type="evidence" value="ECO:0007669"/>
    <property type="project" value="TreeGrafter"/>
</dbReference>
<dbReference type="Gene3D" id="3.30.460.10">
    <property type="entry name" value="Beta Polymerase, domain 2"/>
    <property type="match status" value="1"/>
</dbReference>
<dbReference type="AlphaFoldDB" id="A0A0P1B0D9"/>
<dbReference type="RefSeq" id="XP_024583981.1">
    <property type="nucleotide sequence ID" value="XM_024718598.1"/>
</dbReference>
<protein>
    <submittedName>
        <fullName evidence="6">DNA polymerase sigma</fullName>
    </submittedName>
</protein>
<dbReference type="GO" id="GO:0043634">
    <property type="term" value="P:polyadenylation-dependent ncRNA catabolic process"/>
    <property type="evidence" value="ECO:0007669"/>
    <property type="project" value="TreeGrafter"/>
</dbReference>
<dbReference type="OrthoDB" id="273917at2759"/>